<accession>A0A6J5MG11</accession>
<dbReference type="Pfam" id="PF23907">
    <property type="entry name" value="DUF7249"/>
    <property type="match status" value="1"/>
</dbReference>
<dbReference type="InterPro" id="IPR055673">
    <property type="entry name" value="DUF7249"/>
</dbReference>
<name>A0A6J5MG11_9CAUD</name>
<dbReference type="EMBL" id="LR796409">
    <property type="protein sequence ID" value="CAB4142669.1"/>
    <property type="molecule type" value="Genomic_DNA"/>
</dbReference>
<sequence>MDNVNEVFKNILLEQFFEVKQPATIKRYVVEVDEVDGYEVSQALEKAGMRGKVSTAPEKGYNGWANFETWLLYTWLTNDAGAYFELQEKAELLNTYDLGNYIKSYMEQCADQFIGKNDSGFFVDVINNALREVDYYRIAQSFNGQ</sequence>
<gene>
    <name evidence="1" type="ORF">UFOVP451_38</name>
</gene>
<organism evidence="1">
    <name type="scientific">uncultured Caudovirales phage</name>
    <dbReference type="NCBI Taxonomy" id="2100421"/>
    <lineage>
        <taxon>Viruses</taxon>
        <taxon>Duplodnaviria</taxon>
        <taxon>Heunggongvirae</taxon>
        <taxon>Uroviricota</taxon>
        <taxon>Caudoviricetes</taxon>
        <taxon>Peduoviridae</taxon>
        <taxon>Maltschvirus</taxon>
        <taxon>Maltschvirus maltsch</taxon>
    </lineage>
</organism>
<proteinExistence type="predicted"/>
<evidence type="ECO:0000313" key="1">
    <source>
        <dbReference type="EMBL" id="CAB4142669.1"/>
    </source>
</evidence>
<reference evidence="1" key="1">
    <citation type="submission" date="2020-04" db="EMBL/GenBank/DDBJ databases">
        <authorList>
            <person name="Chiriac C."/>
            <person name="Salcher M."/>
            <person name="Ghai R."/>
            <person name="Kavagutti S V."/>
        </authorList>
    </citation>
    <scope>NUCLEOTIDE SEQUENCE</scope>
</reference>
<protein>
    <submittedName>
        <fullName evidence="1">Uncharacterized protein</fullName>
    </submittedName>
</protein>